<dbReference type="GO" id="GO:0004252">
    <property type="term" value="F:serine-type endopeptidase activity"/>
    <property type="evidence" value="ECO:0007669"/>
    <property type="project" value="InterPro"/>
</dbReference>
<dbReference type="Proteomes" id="UP000287224">
    <property type="component" value="Unassembled WGS sequence"/>
</dbReference>
<comment type="caution">
    <text evidence="9">The sequence shown here is derived from an EMBL/GenBank/DDBJ whole genome shotgun (WGS) entry which is preliminary data.</text>
</comment>
<dbReference type="PANTHER" id="PTHR14218:SF15">
    <property type="entry name" value="TRIPEPTIDYL-PEPTIDASE 1"/>
    <property type="match status" value="1"/>
</dbReference>
<name>A0A401ZHI5_9CHLR</name>
<dbReference type="GO" id="GO:0008240">
    <property type="term" value="F:tripeptidyl-peptidase activity"/>
    <property type="evidence" value="ECO:0007669"/>
    <property type="project" value="TreeGrafter"/>
</dbReference>
<gene>
    <name evidence="9" type="ORF">KDAU_34870</name>
</gene>
<dbReference type="Gene3D" id="3.40.50.200">
    <property type="entry name" value="Peptidase S8/S53 domain"/>
    <property type="match status" value="1"/>
</dbReference>
<evidence type="ECO:0000313" key="10">
    <source>
        <dbReference type="Proteomes" id="UP000287224"/>
    </source>
</evidence>
<evidence type="ECO:0000259" key="8">
    <source>
        <dbReference type="PROSITE" id="PS51695"/>
    </source>
</evidence>
<dbReference type="SMART" id="SM00944">
    <property type="entry name" value="Pro-kuma_activ"/>
    <property type="match status" value="1"/>
</dbReference>
<organism evidence="9 10">
    <name type="scientific">Dictyobacter aurantiacus</name>
    <dbReference type="NCBI Taxonomy" id="1936993"/>
    <lineage>
        <taxon>Bacteria</taxon>
        <taxon>Bacillati</taxon>
        <taxon>Chloroflexota</taxon>
        <taxon>Ktedonobacteria</taxon>
        <taxon>Ktedonobacterales</taxon>
        <taxon>Dictyobacteraceae</taxon>
        <taxon>Dictyobacter</taxon>
    </lineage>
</organism>
<keyword evidence="4" id="KW-0378">Hydrolase</keyword>
<dbReference type="GO" id="GO:0046872">
    <property type="term" value="F:metal ion binding"/>
    <property type="evidence" value="ECO:0007669"/>
    <property type="project" value="UniProtKB-KW"/>
</dbReference>
<evidence type="ECO:0000256" key="7">
    <source>
        <dbReference type="ARBA" id="ARBA00023145"/>
    </source>
</evidence>
<dbReference type="CDD" id="cd11377">
    <property type="entry name" value="Pro-peptidase_S53"/>
    <property type="match status" value="1"/>
</dbReference>
<keyword evidence="2" id="KW-0645">Protease</keyword>
<evidence type="ECO:0000256" key="1">
    <source>
        <dbReference type="ARBA" id="ARBA00001913"/>
    </source>
</evidence>
<keyword evidence="3" id="KW-0479">Metal-binding</keyword>
<dbReference type="PANTHER" id="PTHR14218">
    <property type="entry name" value="PROTEASE S8 TRIPEPTIDYL PEPTIDASE I CLN2"/>
    <property type="match status" value="1"/>
</dbReference>
<keyword evidence="10" id="KW-1185">Reference proteome</keyword>
<dbReference type="SUPFAM" id="SSF52743">
    <property type="entry name" value="Subtilisin-like"/>
    <property type="match status" value="1"/>
</dbReference>
<dbReference type="SUPFAM" id="SSF54897">
    <property type="entry name" value="Protease propeptides/inhibitors"/>
    <property type="match status" value="1"/>
</dbReference>
<dbReference type="OrthoDB" id="102721at2"/>
<dbReference type="CDD" id="cd04056">
    <property type="entry name" value="Peptidases_S53"/>
    <property type="match status" value="1"/>
</dbReference>
<dbReference type="Gene3D" id="2.60.120.260">
    <property type="entry name" value="Galactose-binding domain-like"/>
    <property type="match status" value="2"/>
</dbReference>
<dbReference type="InterPro" id="IPR015366">
    <property type="entry name" value="S53_propep"/>
</dbReference>
<dbReference type="PROSITE" id="PS51695">
    <property type="entry name" value="SEDOLISIN"/>
    <property type="match status" value="1"/>
</dbReference>
<evidence type="ECO:0000313" key="9">
    <source>
        <dbReference type="EMBL" id="GCE06158.1"/>
    </source>
</evidence>
<sequence length="947" mass="102603">MARLEDNDRYQVRHHITPPVVKIIEETIGESCKAQGSPPFGLKILAIFAVEITLIMMSCLTPILARAYLAPDHQRQQESQRVSGQKVALLEAHQPLHPTSPAMVMELSFALKLRDEPALDALLANQNNPASPLYHHYLTLRAFNDRFAPGADSVAVVVAYAHRQGFQVTSVSSNRILVHVKATVASVNHAFAVTINDYRLGSRVVYAPSDNPLLPLTVAARINTITGLNSVGRYHPVSLHRNLKPLYPRKGPKGGYTPDELRTAYNVKPLLAAGMDGMGQTIAVFELDGYLPEDVAFYRQYYHLGPLKASNVLVDGATATPSEFAIEATMNMEVISAMAPGATQQVYIGPNTLTGITDTYNRIVTDDTAKVVSTGWGECELSLTSSYMDALNTIFKQGAAQGQSFFAASGNLGAYDCTVNAIQTLAVDSPANNPYVVGVGGTTLNTGPDGSYGSESAWGNLFSGPNHTAVGSGGGKSIHFLRPAYQSGRNLTDSARMLPDVSANADPDTGYAIYHTGGSLSNPGWTVLGGTDAAAPLWASIIIDINQFLLSKHIFPVGSASVALYQLYNMPQLYPPYHDITSGTNLYYVATPGYDMATGLGTPDVWNMARDLVSAPQLPTQMLQNAGFESEAAGWKETSRGGYQLISTANPHSGRYSAYFCNYANCLDSIAQATLLPKFIRQVTLSYWIFSGRSGQSPNCQNNLQVLLRTEKGELITTAQKLCNPVTNGWIQYSFDVTNALLKYAGQTIQLVFETSSSNAPRSNFFVYLDDVEFRSLTVAAGGTTAQFMKNPGFEVGQAPWKETSKGGYQLISTANPHNGKYSAYLCGYPNCDDTISQTITLPTATHDAALSYWFFLGRTDTNTSCHDAFKFSVNLLTAQGKPITNLQTLCNTAATGWSQYSFNVMTALTPYLGQQVQVVFRTTGSTAKRANFFVDLDDVALYATYS</sequence>
<dbReference type="InterPro" id="IPR030400">
    <property type="entry name" value="Sedolisin_dom"/>
</dbReference>
<proteinExistence type="predicted"/>
<evidence type="ECO:0000256" key="3">
    <source>
        <dbReference type="ARBA" id="ARBA00022723"/>
    </source>
</evidence>
<keyword evidence="5" id="KW-0720">Serine protease</keyword>
<accession>A0A401ZHI5</accession>
<evidence type="ECO:0000256" key="5">
    <source>
        <dbReference type="ARBA" id="ARBA00022825"/>
    </source>
</evidence>
<dbReference type="GO" id="GO:0006508">
    <property type="term" value="P:proteolysis"/>
    <property type="evidence" value="ECO:0007669"/>
    <property type="project" value="UniProtKB-KW"/>
</dbReference>
<dbReference type="RefSeq" id="WP_126597127.1">
    <property type="nucleotide sequence ID" value="NZ_BIFQ01000001.1"/>
</dbReference>
<dbReference type="AlphaFoldDB" id="A0A401ZHI5"/>
<dbReference type="InterPro" id="IPR036852">
    <property type="entry name" value="Peptidase_S8/S53_dom_sf"/>
</dbReference>
<evidence type="ECO:0000256" key="2">
    <source>
        <dbReference type="ARBA" id="ARBA00022670"/>
    </source>
</evidence>
<keyword evidence="7" id="KW-0865">Zymogen</keyword>
<keyword evidence="6" id="KW-0106">Calcium</keyword>
<reference evidence="10" key="1">
    <citation type="submission" date="2018-12" db="EMBL/GenBank/DDBJ databases">
        <title>Tengunoibacter tsumagoiensis gen. nov., sp. nov., Dictyobacter kobayashii sp. nov., D. alpinus sp. nov., and D. joshuensis sp. nov. and description of Dictyobacteraceae fam. nov. within the order Ktedonobacterales isolated from Tengu-no-mugimeshi.</title>
        <authorList>
            <person name="Wang C.M."/>
            <person name="Zheng Y."/>
            <person name="Sakai Y."/>
            <person name="Toyoda A."/>
            <person name="Minakuchi Y."/>
            <person name="Abe K."/>
            <person name="Yokota A."/>
            <person name="Yabe S."/>
        </authorList>
    </citation>
    <scope>NUCLEOTIDE SEQUENCE [LARGE SCALE GENOMIC DNA]</scope>
    <source>
        <strain evidence="10">S-27</strain>
    </source>
</reference>
<comment type="cofactor">
    <cofactor evidence="1">
        <name>Ca(2+)</name>
        <dbReference type="ChEBI" id="CHEBI:29108"/>
    </cofactor>
</comment>
<dbReference type="Pfam" id="PF09286">
    <property type="entry name" value="Pro-kuma_activ"/>
    <property type="match status" value="1"/>
</dbReference>
<evidence type="ECO:0000256" key="6">
    <source>
        <dbReference type="ARBA" id="ARBA00022837"/>
    </source>
</evidence>
<feature type="domain" description="Peptidase S53" evidence="8">
    <location>
        <begin position="255"/>
        <end position="615"/>
    </location>
</feature>
<evidence type="ECO:0000256" key="4">
    <source>
        <dbReference type="ARBA" id="ARBA00022801"/>
    </source>
</evidence>
<dbReference type="InterPro" id="IPR050819">
    <property type="entry name" value="Tripeptidyl-peptidase_I"/>
</dbReference>
<protein>
    <recommendedName>
        <fullName evidence="8">Peptidase S53 domain-containing protein</fullName>
    </recommendedName>
</protein>
<dbReference type="EMBL" id="BIFQ01000001">
    <property type="protein sequence ID" value="GCE06158.1"/>
    <property type="molecule type" value="Genomic_DNA"/>
</dbReference>